<feature type="domain" description="Right handed beta helix" evidence="4">
    <location>
        <begin position="109"/>
        <end position="218"/>
    </location>
</feature>
<gene>
    <name evidence="5" type="ORF">SAMN05443636_1666</name>
</gene>
<dbReference type="InterPro" id="IPR039448">
    <property type="entry name" value="Beta_helix"/>
</dbReference>
<dbReference type="OrthoDB" id="329286at2157"/>
<dbReference type="Proteomes" id="UP000184357">
    <property type="component" value="Unassembled WGS sequence"/>
</dbReference>
<keyword evidence="6" id="KW-1185">Reference proteome</keyword>
<organism evidence="5 6">
    <name type="scientific">Halobaculum gomorrense</name>
    <dbReference type="NCBI Taxonomy" id="43928"/>
    <lineage>
        <taxon>Archaea</taxon>
        <taxon>Methanobacteriati</taxon>
        <taxon>Methanobacteriota</taxon>
        <taxon>Stenosarchaea group</taxon>
        <taxon>Halobacteria</taxon>
        <taxon>Halobacteriales</taxon>
        <taxon>Haloferacaceae</taxon>
        <taxon>Halobaculum</taxon>
    </lineage>
</organism>
<keyword evidence="3" id="KW-0833">Ubl conjugation pathway</keyword>
<keyword evidence="2" id="KW-0677">Repeat</keyword>
<dbReference type="InterPro" id="IPR022441">
    <property type="entry name" value="Para_beta_helix_rpt-2"/>
</dbReference>
<evidence type="ECO:0000256" key="1">
    <source>
        <dbReference type="ARBA" id="ARBA00004906"/>
    </source>
</evidence>
<dbReference type="InterPro" id="IPR012334">
    <property type="entry name" value="Pectin_lyas_fold"/>
</dbReference>
<evidence type="ECO:0000256" key="2">
    <source>
        <dbReference type="ARBA" id="ARBA00022737"/>
    </source>
</evidence>
<evidence type="ECO:0000256" key="3">
    <source>
        <dbReference type="ARBA" id="ARBA00022786"/>
    </source>
</evidence>
<dbReference type="STRING" id="43928.SAMN05443636_1666"/>
<accession>A0A1M5PMB0</accession>
<dbReference type="NCBIfam" id="TIGR03804">
    <property type="entry name" value="para_beta_helix"/>
    <property type="match status" value="3"/>
</dbReference>
<dbReference type="InterPro" id="IPR051550">
    <property type="entry name" value="SCF-Subunits/Alg-Epimerases"/>
</dbReference>
<proteinExistence type="predicted"/>
<dbReference type="SMART" id="SM00710">
    <property type="entry name" value="PbH1"/>
    <property type="match status" value="5"/>
</dbReference>
<protein>
    <submittedName>
        <fullName evidence="5">Parallel beta-helix repeat (Two copies)</fullName>
    </submittedName>
</protein>
<sequence length="235" mass="24677">MRDDRVPDDADPIERPAAPSWLLPLLGDGGLSGLGGLFTPAESVPDGPSVIVADNRITENRYEGVFIRGQNVTRILGDVVSGATDGIHLVNASGGTVIGNTVSGSTDDGIALSSTWATNVSANRLTGNADDGNYVFGSGNVLTNNTLTRNGDDGVDLDSGVDNRLVSNVAHDNVDDGVFLRESDRNVLRDNGDDGFDIKASTGNAVYNNTVCRNANRDMQVRLGVEGNDVRDNTC</sequence>
<dbReference type="Pfam" id="PF13229">
    <property type="entry name" value="Beta_helix"/>
    <property type="match status" value="1"/>
</dbReference>
<dbReference type="InterPro" id="IPR011050">
    <property type="entry name" value="Pectin_lyase_fold/virulence"/>
</dbReference>
<dbReference type="PANTHER" id="PTHR22990:SF15">
    <property type="entry name" value="F-BOX ONLY PROTEIN 10"/>
    <property type="match status" value="1"/>
</dbReference>
<evidence type="ECO:0000313" key="5">
    <source>
        <dbReference type="EMBL" id="SHH02880.1"/>
    </source>
</evidence>
<dbReference type="AlphaFoldDB" id="A0A1M5PMB0"/>
<evidence type="ECO:0000313" key="6">
    <source>
        <dbReference type="Proteomes" id="UP000184357"/>
    </source>
</evidence>
<dbReference type="PANTHER" id="PTHR22990">
    <property type="entry name" value="F-BOX ONLY PROTEIN"/>
    <property type="match status" value="1"/>
</dbReference>
<evidence type="ECO:0000259" key="4">
    <source>
        <dbReference type="Pfam" id="PF13229"/>
    </source>
</evidence>
<dbReference type="SUPFAM" id="SSF51126">
    <property type="entry name" value="Pectin lyase-like"/>
    <property type="match status" value="1"/>
</dbReference>
<dbReference type="Gene3D" id="2.160.20.10">
    <property type="entry name" value="Single-stranded right-handed beta-helix, Pectin lyase-like"/>
    <property type="match status" value="2"/>
</dbReference>
<reference evidence="5 6" key="1">
    <citation type="submission" date="2016-11" db="EMBL/GenBank/DDBJ databases">
        <authorList>
            <person name="Jaros S."/>
            <person name="Januszkiewicz K."/>
            <person name="Wedrychowicz H."/>
        </authorList>
    </citation>
    <scope>NUCLEOTIDE SEQUENCE [LARGE SCALE GENOMIC DNA]</scope>
    <source>
        <strain evidence="5 6">DSM 9297</strain>
    </source>
</reference>
<comment type="pathway">
    <text evidence="1">Protein modification; protein ubiquitination.</text>
</comment>
<dbReference type="InterPro" id="IPR006626">
    <property type="entry name" value="PbH1"/>
</dbReference>
<dbReference type="EMBL" id="FQWV01000003">
    <property type="protein sequence ID" value="SHH02880.1"/>
    <property type="molecule type" value="Genomic_DNA"/>
</dbReference>
<name>A0A1M5PMB0_9EURY</name>